<dbReference type="AlphaFoldDB" id="L9XGH3"/>
<organism evidence="1 2">
    <name type="scientific">Natronococcus amylolyticus DSM 10524</name>
    <dbReference type="NCBI Taxonomy" id="1227497"/>
    <lineage>
        <taxon>Archaea</taxon>
        <taxon>Methanobacteriati</taxon>
        <taxon>Methanobacteriota</taxon>
        <taxon>Stenosarchaea group</taxon>
        <taxon>Halobacteria</taxon>
        <taxon>Halobacteriales</taxon>
        <taxon>Natrialbaceae</taxon>
        <taxon>Natronococcus</taxon>
    </lineage>
</organism>
<protein>
    <recommendedName>
        <fullName evidence="3">Amphi-Trp domain-containing protein</fullName>
    </recommendedName>
</protein>
<evidence type="ECO:0000313" key="1">
    <source>
        <dbReference type="EMBL" id="ELY59783.1"/>
    </source>
</evidence>
<gene>
    <name evidence="1" type="ORF">C491_05426</name>
</gene>
<dbReference type="eggNOG" id="arCOG04789">
    <property type="taxonomic scope" value="Archaea"/>
</dbReference>
<dbReference type="EMBL" id="AOIB01000014">
    <property type="protein sequence ID" value="ELY59783.1"/>
    <property type="molecule type" value="Genomic_DNA"/>
</dbReference>
<dbReference type="Proteomes" id="UP000011688">
    <property type="component" value="Unassembled WGS sequence"/>
</dbReference>
<dbReference type="RefSeq" id="WP_005554356.1">
    <property type="nucleotide sequence ID" value="NZ_AOIB01000014.1"/>
</dbReference>
<evidence type="ECO:0000313" key="2">
    <source>
        <dbReference type="Proteomes" id="UP000011688"/>
    </source>
</evidence>
<dbReference type="STRING" id="1227497.C491_05426"/>
<dbReference type="OrthoDB" id="166015at2157"/>
<dbReference type="InterPro" id="IPR027598">
    <property type="entry name" value="Amphi-Trp_dom"/>
</dbReference>
<accession>L9XGH3</accession>
<evidence type="ECO:0008006" key="3">
    <source>
        <dbReference type="Google" id="ProtNLM"/>
    </source>
</evidence>
<name>L9XGH3_9EURY</name>
<comment type="caution">
    <text evidence="1">The sequence shown here is derived from an EMBL/GenBank/DDBJ whole genome shotgun (WGS) entry which is preliminary data.</text>
</comment>
<proteinExistence type="predicted"/>
<keyword evidence="2" id="KW-1185">Reference proteome</keyword>
<dbReference type="NCBIfam" id="TIGR04354">
    <property type="entry name" value="amphi-Trp"/>
    <property type="match status" value="1"/>
</dbReference>
<reference evidence="1 2" key="1">
    <citation type="journal article" date="2014" name="PLoS Genet.">
        <title>Phylogenetically driven sequencing of extremely halophilic archaea reveals strategies for static and dynamic osmo-response.</title>
        <authorList>
            <person name="Becker E.A."/>
            <person name="Seitzer P.M."/>
            <person name="Tritt A."/>
            <person name="Larsen D."/>
            <person name="Krusor M."/>
            <person name="Yao A.I."/>
            <person name="Wu D."/>
            <person name="Madern D."/>
            <person name="Eisen J.A."/>
            <person name="Darling A.E."/>
            <person name="Facciotti M.T."/>
        </authorList>
    </citation>
    <scope>NUCLEOTIDE SEQUENCE [LARGE SCALE GENOMIC DNA]</scope>
    <source>
        <strain evidence="1 2">DSM 10524</strain>
    </source>
</reference>
<sequence>MAERTTSDEVMSRSELATYLSELSHRFEDSEDGVDVPVGNKTVSLGRSDDVSVSVDVVERSSRLRGNRETVTVTMSWKPES</sequence>